<accession>A0ABD0KPA5</accession>
<sequence>MCSGDKVWRVFRSICFVSQHTLNYQLRKRNVYQSNRKSEGDIGIVKELRSHLMQRVSGICQRPQPISAWPPPPAILLIDSAPEPVPGDQCGYRLMAPAHCCSLF</sequence>
<evidence type="ECO:0000313" key="2">
    <source>
        <dbReference type="Proteomes" id="UP001519460"/>
    </source>
</evidence>
<comment type="caution">
    <text evidence="1">The sequence shown here is derived from an EMBL/GenBank/DDBJ whole genome shotgun (WGS) entry which is preliminary data.</text>
</comment>
<gene>
    <name evidence="1" type="ORF">BaRGS_00020048</name>
</gene>
<evidence type="ECO:0000313" key="1">
    <source>
        <dbReference type="EMBL" id="KAK7488751.1"/>
    </source>
</evidence>
<organism evidence="1 2">
    <name type="scientific">Batillaria attramentaria</name>
    <dbReference type="NCBI Taxonomy" id="370345"/>
    <lineage>
        <taxon>Eukaryota</taxon>
        <taxon>Metazoa</taxon>
        <taxon>Spiralia</taxon>
        <taxon>Lophotrochozoa</taxon>
        <taxon>Mollusca</taxon>
        <taxon>Gastropoda</taxon>
        <taxon>Caenogastropoda</taxon>
        <taxon>Sorbeoconcha</taxon>
        <taxon>Cerithioidea</taxon>
        <taxon>Batillariidae</taxon>
        <taxon>Batillaria</taxon>
    </lineage>
</organism>
<name>A0ABD0KPA5_9CAEN</name>
<keyword evidence="2" id="KW-1185">Reference proteome</keyword>
<dbReference type="AlphaFoldDB" id="A0ABD0KPA5"/>
<reference evidence="1 2" key="1">
    <citation type="journal article" date="2023" name="Sci. Data">
        <title>Genome assembly of the Korean intertidal mud-creeper Batillaria attramentaria.</title>
        <authorList>
            <person name="Patra A.K."/>
            <person name="Ho P.T."/>
            <person name="Jun S."/>
            <person name="Lee S.J."/>
            <person name="Kim Y."/>
            <person name="Won Y.J."/>
        </authorList>
    </citation>
    <scope>NUCLEOTIDE SEQUENCE [LARGE SCALE GENOMIC DNA]</scope>
    <source>
        <strain evidence="1">Wonlab-2016</strain>
    </source>
</reference>
<protein>
    <submittedName>
        <fullName evidence="1">Uncharacterized protein</fullName>
    </submittedName>
</protein>
<dbReference type="EMBL" id="JACVVK020000147">
    <property type="protein sequence ID" value="KAK7488751.1"/>
    <property type="molecule type" value="Genomic_DNA"/>
</dbReference>
<dbReference type="Proteomes" id="UP001519460">
    <property type="component" value="Unassembled WGS sequence"/>
</dbReference>
<proteinExistence type="predicted"/>